<comment type="pathway">
    <text evidence="3 12">Cofactor biosynthesis; riboflavin biosynthesis; 5-amino-6-(D-ribitylamino)uracil from GTP: step 3/4.</text>
</comment>
<dbReference type="EC" id="1.1.1.193" evidence="12"/>
<comment type="similarity">
    <text evidence="5 12">In the C-terminal section; belongs to the HTP reductase family.</text>
</comment>
<dbReference type="GO" id="GO:0008835">
    <property type="term" value="F:diaminohydroxyphosphoribosylaminopyrimidine deaminase activity"/>
    <property type="evidence" value="ECO:0007669"/>
    <property type="project" value="UniProtKB-EC"/>
</dbReference>
<comment type="similarity">
    <text evidence="4 12">In the N-terminal section; belongs to the cytidine and deoxycytidylate deaminase family.</text>
</comment>
<dbReference type="PROSITE" id="PS00903">
    <property type="entry name" value="CYT_DCMP_DEAMINASES_1"/>
    <property type="match status" value="1"/>
</dbReference>
<dbReference type="EMBL" id="CP013690">
    <property type="protein sequence ID" value="ALU27539.1"/>
    <property type="molecule type" value="Genomic_DNA"/>
</dbReference>
<dbReference type="Pfam" id="PF01872">
    <property type="entry name" value="RibD_C"/>
    <property type="match status" value="1"/>
</dbReference>
<feature type="binding site" evidence="15">
    <location>
        <position position="60"/>
    </location>
    <ligand>
        <name>Zn(2+)</name>
        <dbReference type="ChEBI" id="CHEBI:29105"/>
        <note>catalytic</note>
    </ligand>
</feature>
<name>A0A0U3FJL1_9FLAO</name>
<dbReference type="InterPro" id="IPR002734">
    <property type="entry name" value="RibDG_C"/>
</dbReference>
<reference evidence="16 17" key="1">
    <citation type="journal article" date="2016" name="J. Zhejiang Univ. Sci. B">
        <title>Antibiotic resistance mechanisms of Myroides sp.</title>
        <authorList>
            <person name="Hu S."/>
            <person name="Yuan S."/>
            <person name="Qu H."/>
            <person name="Jiang T."/>
            <person name="Zhou Y."/>
            <person name="Wang M."/>
            <person name="Ming D."/>
        </authorList>
    </citation>
    <scope>NUCLEOTIDE SEQUENCE [LARGE SCALE GENOMIC DNA]</scope>
    <source>
        <strain evidence="16 17">PR63039</strain>
    </source>
</reference>
<dbReference type="eggNOG" id="COG0117">
    <property type="taxonomic scope" value="Bacteria"/>
</dbReference>
<proteinExistence type="inferred from homology"/>
<evidence type="ECO:0000256" key="12">
    <source>
        <dbReference type="PIRNR" id="PIRNR006769"/>
    </source>
</evidence>
<dbReference type="InterPro" id="IPR002125">
    <property type="entry name" value="CMP_dCMP_dom"/>
</dbReference>
<evidence type="ECO:0000256" key="6">
    <source>
        <dbReference type="ARBA" id="ARBA00022619"/>
    </source>
</evidence>
<comment type="cofactor">
    <cofactor evidence="12 15">
        <name>Zn(2+)</name>
        <dbReference type="ChEBI" id="CHEBI:29105"/>
    </cofactor>
    <text evidence="12 15">Binds 1 zinc ion.</text>
</comment>
<dbReference type="InterPro" id="IPR024072">
    <property type="entry name" value="DHFR-like_dom_sf"/>
</dbReference>
<dbReference type="Gene3D" id="3.40.140.10">
    <property type="entry name" value="Cytidine Deaminase, domain 2"/>
    <property type="match status" value="1"/>
</dbReference>
<evidence type="ECO:0000256" key="13">
    <source>
        <dbReference type="PIRSR" id="PIRSR006769-1"/>
    </source>
</evidence>
<feature type="binding site" evidence="14">
    <location>
        <position position="215"/>
    </location>
    <ligand>
        <name>NADP(+)</name>
        <dbReference type="ChEBI" id="CHEBI:58349"/>
    </ligand>
</feature>
<dbReference type="RefSeq" id="WP_006258580.1">
    <property type="nucleotide sequence ID" value="NZ_BCMQ01000011.1"/>
</dbReference>
<dbReference type="GO" id="GO:0008703">
    <property type="term" value="F:5-amino-6-(5-phosphoribosylamino)uracil reductase activity"/>
    <property type="evidence" value="ECO:0007669"/>
    <property type="project" value="UniProtKB-EC"/>
</dbReference>
<accession>A0A0U3FJL1</accession>
<comment type="catalytic activity">
    <reaction evidence="12">
        <text>5-amino-6-(5-phospho-D-ribitylamino)uracil + NADP(+) = 5-amino-6-(5-phospho-D-ribosylamino)uracil + NADPH + H(+)</text>
        <dbReference type="Rhea" id="RHEA:17845"/>
        <dbReference type="ChEBI" id="CHEBI:15378"/>
        <dbReference type="ChEBI" id="CHEBI:57783"/>
        <dbReference type="ChEBI" id="CHEBI:58349"/>
        <dbReference type="ChEBI" id="CHEBI:58421"/>
        <dbReference type="ChEBI" id="CHEBI:58453"/>
        <dbReference type="EC" id="1.1.1.193"/>
    </reaction>
</comment>
<dbReference type="InterPro" id="IPR016192">
    <property type="entry name" value="APOBEC/CMP_deaminase_Zn-bd"/>
</dbReference>
<keyword evidence="6 12" id="KW-0686">Riboflavin biosynthesis</keyword>
<comment type="function">
    <text evidence="1 12">Converts 2,5-diamino-6-(ribosylamino)-4(3h)-pyrimidinone 5'-phosphate into 5-amino-6-(ribosylamino)-2,4(1h,3h)-pyrimidinedione 5'-phosphate.</text>
</comment>
<dbReference type="NCBIfam" id="TIGR00326">
    <property type="entry name" value="eubact_ribD"/>
    <property type="match status" value="1"/>
</dbReference>
<feature type="binding site" evidence="14">
    <location>
        <position position="211"/>
    </location>
    <ligand>
        <name>NADP(+)</name>
        <dbReference type="ChEBI" id="CHEBI:58349"/>
    </ligand>
</feature>
<evidence type="ECO:0000256" key="5">
    <source>
        <dbReference type="ARBA" id="ARBA00007417"/>
    </source>
</evidence>
<dbReference type="SUPFAM" id="SSF53597">
    <property type="entry name" value="Dihydrofolate reductase-like"/>
    <property type="match status" value="1"/>
</dbReference>
<evidence type="ECO:0000256" key="3">
    <source>
        <dbReference type="ARBA" id="ARBA00004910"/>
    </source>
</evidence>
<feature type="binding site" evidence="14">
    <location>
        <position position="199"/>
    </location>
    <ligand>
        <name>NADP(+)</name>
        <dbReference type="ChEBI" id="CHEBI:58349"/>
    </ligand>
</feature>
<dbReference type="EC" id="3.5.4.26" evidence="12"/>
<dbReference type="PROSITE" id="PS51747">
    <property type="entry name" value="CYT_DCMP_DEAMINASES_2"/>
    <property type="match status" value="1"/>
</dbReference>
<feature type="binding site" evidence="14">
    <location>
        <position position="222"/>
    </location>
    <ligand>
        <name>substrate</name>
    </ligand>
</feature>
<evidence type="ECO:0000313" key="17">
    <source>
        <dbReference type="Proteomes" id="UP000069030"/>
    </source>
</evidence>
<evidence type="ECO:0000256" key="14">
    <source>
        <dbReference type="PIRSR" id="PIRSR006769-2"/>
    </source>
</evidence>
<keyword evidence="7 12" id="KW-0479">Metal-binding</keyword>
<evidence type="ECO:0000256" key="15">
    <source>
        <dbReference type="PIRSR" id="PIRSR006769-3"/>
    </source>
</evidence>
<keyword evidence="11" id="KW-0511">Multifunctional enzyme</keyword>
<feature type="binding site" evidence="14">
    <location>
        <position position="298"/>
    </location>
    <ligand>
        <name>substrate</name>
    </ligand>
</feature>
<evidence type="ECO:0000256" key="11">
    <source>
        <dbReference type="ARBA" id="ARBA00023268"/>
    </source>
</evidence>
<dbReference type="GO" id="GO:0008270">
    <property type="term" value="F:zinc ion binding"/>
    <property type="evidence" value="ECO:0007669"/>
    <property type="project" value="InterPro"/>
</dbReference>
<feature type="binding site" evidence="15">
    <location>
        <position position="96"/>
    </location>
    <ligand>
        <name>Zn(2+)</name>
        <dbReference type="ChEBI" id="CHEBI:29105"/>
        <note>catalytic</note>
    </ligand>
</feature>
<feature type="binding site" evidence="14">
    <location>
        <position position="166"/>
    </location>
    <ligand>
        <name>NADP(+)</name>
        <dbReference type="ChEBI" id="CHEBI:58349"/>
    </ligand>
</feature>
<dbReference type="PANTHER" id="PTHR38011">
    <property type="entry name" value="DIHYDROFOLATE REDUCTASE FAMILY PROTEIN (AFU_ORTHOLOGUE AFUA_8G06820)"/>
    <property type="match status" value="1"/>
</dbReference>
<dbReference type="AlphaFoldDB" id="A0A0U3FJL1"/>
<keyword evidence="9 12" id="KW-0521">NADP</keyword>
<organism evidence="16 17">
    <name type="scientific">Myroides odoratimimus</name>
    <dbReference type="NCBI Taxonomy" id="76832"/>
    <lineage>
        <taxon>Bacteria</taxon>
        <taxon>Pseudomonadati</taxon>
        <taxon>Bacteroidota</taxon>
        <taxon>Flavobacteriia</taxon>
        <taxon>Flavobacteriales</taxon>
        <taxon>Flavobacteriaceae</taxon>
        <taxon>Myroides</taxon>
    </lineage>
</organism>
<evidence type="ECO:0000256" key="4">
    <source>
        <dbReference type="ARBA" id="ARBA00005259"/>
    </source>
</evidence>
<dbReference type="PIRSF" id="PIRSF006769">
    <property type="entry name" value="RibD"/>
    <property type="match status" value="1"/>
</dbReference>
<evidence type="ECO:0000256" key="2">
    <source>
        <dbReference type="ARBA" id="ARBA00004882"/>
    </source>
</evidence>
<dbReference type="PANTHER" id="PTHR38011:SF7">
    <property type="entry name" value="2,5-DIAMINO-6-RIBOSYLAMINO-4(3H)-PYRIMIDINONE 5'-PHOSPHATE REDUCTASE"/>
    <property type="match status" value="1"/>
</dbReference>
<dbReference type="GO" id="GO:0009231">
    <property type="term" value="P:riboflavin biosynthetic process"/>
    <property type="evidence" value="ECO:0007669"/>
    <property type="project" value="UniProtKB-UniPathway"/>
</dbReference>
<sequence length="356" mass="40301">MFKDTLLSILERHELYISRCIQLALQGTYAAMPNPSVGAVVVHNNRIIGEGFTSPYGGPHAEPNAIASVQNQELLKESTLYVSLEPCSHFGKTPPCCDLVIEKKIPKVVIGTVDPFAKVCGRGIQKMRDAGIEVIVGVLEKECQDSNKRFFTFHNQKRPYIILKWAESIDHFIAPIQRTTNRPFWISNAYSKQLVHQWRSEEMAFLVGTQTVLSDNPSLTTRDWYGKSPIRVFIDRIGKIDNSFSIKDNNVKTICITANQDLVSTDNLIYEHADFSQSLVPQILDILYRHQIMSVVVEGGTHTLQHFIDAELWDEARVFIGSTPITEGIPSPHLSGFDKVVKHRILDNELRIVYRK</sequence>
<evidence type="ECO:0000256" key="1">
    <source>
        <dbReference type="ARBA" id="ARBA00002151"/>
    </source>
</evidence>
<feature type="binding site" evidence="14">
    <location>
        <position position="219"/>
    </location>
    <ligand>
        <name>substrate</name>
    </ligand>
</feature>
<comment type="catalytic activity">
    <reaction evidence="12">
        <text>2,5-diamino-6-hydroxy-4-(5-phosphoribosylamino)-pyrimidine + H2O + H(+) = 5-amino-6-(5-phospho-D-ribosylamino)uracil + NH4(+)</text>
        <dbReference type="Rhea" id="RHEA:21868"/>
        <dbReference type="ChEBI" id="CHEBI:15377"/>
        <dbReference type="ChEBI" id="CHEBI:15378"/>
        <dbReference type="ChEBI" id="CHEBI:28938"/>
        <dbReference type="ChEBI" id="CHEBI:58453"/>
        <dbReference type="ChEBI" id="CHEBI:58614"/>
        <dbReference type="EC" id="3.5.4.26"/>
    </reaction>
</comment>
<gene>
    <name evidence="16" type="ORF">AS202_15930</name>
</gene>
<dbReference type="InterPro" id="IPR050765">
    <property type="entry name" value="Riboflavin_Biosynth_HTPR"/>
</dbReference>
<dbReference type="eggNOG" id="COG1985">
    <property type="taxonomic scope" value="Bacteria"/>
</dbReference>
<keyword evidence="8 12" id="KW-0862">Zinc</keyword>
<dbReference type="SUPFAM" id="SSF53927">
    <property type="entry name" value="Cytidine deaminase-like"/>
    <property type="match status" value="1"/>
</dbReference>
<evidence type="ECO:0000313" key="16">
    <source>
        <dbReference type="EMBL" id="ALU27539.1"/>
    </source>
</evidence>
<feature type="binding site" evidence="15">
    <location>
        <position position="87"/>
    </location>
    <ligand>
        <name>Zn(2+)</name>
        <dbReference type="ChEBI" id="CHEBI:29105"/>
        <note>catalytic</note>
    </ligand>
</feature>
<dbReference type="Proteomes" id="UP000069030">
    <property type="component" value="Chromosome"/>
</dbReference>
<dbReference type="Pfam" id="PF00383">
    <property type="entry name" value="dCMP_cyt_deam_1"/>
    <property type="match status" value="1"/>
</dbReference>
<keyword evidence="10 12" id="KW-0560">Oxidoreductase</keyword>
<dbReference type="InterPro" id="IPR004794">
    <property type="entry name" value="Eubact_RibD"/>
</dbReference>
<dbReference type="CDD" id="cd01284">
    <property type="entry name" value="Riboflavin_deaminase-reductase"/>
    <property type="match status" value="1"/>
</dbReference>
<comment type="pathway">
    <text evidence="2 12">Cofactor biosynthesis; riboflavin biosynthesis; 5-amino-6-(D-ribitylamino)uracil from GTP: step 2/4.</text>
</comment>
<feature type="active site" description="Proton donor" evidence="13">
    <location>
        <position position="62"/>
    </location>
</feature>
<dbReference type="KEGG" id="mod:AS202_15930"/>
<dbReference type="InterPro" id="IPR016193">
    <property type="entry name" value="Cytidine_deaminase-like"/>
</dbReference>
<evidence type="ECO:0000256" key="8">
    <source>
        <dbReference type="ARBA" id="ARBA00022833"/>
    </source>
</evidence>
<evidence type="ECO:0000256" key="10">
    <source>
        <dbReference type="ARBA" id="ARBA00023002"/>
    </source>
</evidence>
<evidence type="ECO:0000256" key="9">
    <source>
        <dbReference type="ARBA" id="ARBA00022857"/>
    </source>
</evidence>
<protein>
    <recommendedName>
        <fullName evidence="12">Riboflavin biosynthesis protein RibD</fullName>
    </recommendedName>
    <domain>
        <recommendedName>
            <fullName evidence="12">Diaminohydroxyphosphoribosylaminopyrimidine deaminase</fullName>
            <shortName evidence="12">DRAP deaminase</shortName>
            <ecNumber evidence="12">3.5.4.26</ecNumber>
        </recommendedName>
        <alternativeName>
            <fullName evidence="12">Riboflavin-specific deaminase</fullName>
        </alternativeName>
    </domain>
    <domain>
        <recommendedName>
            <fullName evidence="12">5-amino-6-(5-phosphoribosylamino)uracil reductase</fullName>
            <ecNumber evidence="12">1.1.1.193</ecNumber>
        </recommendedName>
        <alternativeName>
            <fullName evidence="12">HTP reductase</fullName>
        </alternativeName>
    </domain>
</protein>
<dbReference type="Gene3D" id="3.40.430.10">
    <property type="entry name" value="Dihydrofolate Reductase, subunit A"/>
    <property type="match status" value="1"/>
</dbReference>
<feature type="binding site" evidence="14">
    <location>
        <position position="185"/>
    </location>
    <ligand>
        <name>NADP(+)</name>
        <dbReference type="ChEBI" id="CHEBI:58349"/>
    </ligand>
</feature>
<keyword evidence="12" id="KW-0378">Hydrolase</keyword>
<evidence type="ECO:0000256" key="7">
    <source>
        <dbReference type="ARBA" id="ARBA00022723"/>
    </source>
</evidence>